<dbReference type="SUPFAM" id="SSF54427">
    <property type="entry name" value="NTF2-like"/>
    <property type="match status" value="1"/>
</dbReference>
<evidence type="ECO:0000313" key="2">
    <source>
        <dbReference type="EMBL" id="MFI2477527.1"/>
    </source>
</evidence>
<dbReference type="Pfam" id="PF13577">
    <property type="entry name" value="SnoaL_4"/>
    <property type="match status" value="1"/>
</dbReference>
<reference evidence="2 3" key="1">
    <citation type="submission" date="2024-10" db="EMBL/GenBank/DDBJ databases">
        <title>The Natural Products Discovery Center: Release of the First 8490 Sequenced Strains for Exploring Actinobacteria Biosynthetic Diversity.</title>
        <authorList>
            <person name="Kalkreuter E."/>
            <person name="Kautsar S.A."/>
            <person name="Yang D."/>
            <person name="Bader C.D."/>
            <person name="Teijaro C.N."/>
            <person name="Fluegel L."/>
            <person name="Davis C.M."/>
            <person name="Simpson J.R."/>
            <person name="Lauterbach L."/>
            <person name="Steele A.D."/>
            <person name="Gui C."/>
            <person name="Meng S."/>
            <person name="Li G."/>
            <person name="Viehrig K."/>
            <person name="Ye F."/>
            <person name="Su P."/>
            <person name="Kiefer A.F."/>
            <person name="Nichols A."/>
            <person name="Cepeda A.J."/>
            <person name="Yan W."/>
            <person name="Fan B."/>
            <person name="Jiang Y."/>
            <person name="Adhikari A."/>
            <person name="Zheng C.-J."/>
            <person name="Schuster L."/>
            <person name="Cowan T.M."/>
            <person name="Smanski M.J."/>
            <person name="Chevrette M.G."/>
            <person name="De Carvalho L.P.S."/>
            <person name="Shen B."/>
        </authorList>
    </citation>
    <scope>NUCLEOTIDE SEQUENCE [LARGE SCALE GENOMIC DNA]</scope>
    <source>
        <strain evidence="2 3">NPDC019275</strain>
    </source>
</reference>
<dbReference type="InterPro" id="IPR032710">
    <property type="entry name" value="NTF2-like_dom_sf"/>
</dbReference>
<dbReference type="InterPro" id="IPR037401">
    <property type="entry name" value="SnoaL-like"/>
</dbReference>
<dbReference type="Gene3D" id="3.10.450.50">
    <property type="match status" value="1"/>
</dbReference>
<gene>
    <name evidence="2" type="ORF">ACH49W_29485</name>
</gene>
<evidence type="ECO:0000259" key="1">
    <source>
        <dbReference type="Pfam" id="PF13577"/>
    </source>
</evidence>
<feature type="domain" description="SnoaL-like" evidence="1">
    <location>
        <begin position="6"/>
        <end position="126"/>
    </location>
</feature>
<evidence type="ECO:0000313" key="3">
    <source>
        <dbReference type="Proteomes" id="UP001611415"/>
    </source>
</evidence>
<dbReference type="EMBL" id="JBIRYO010000025">
    <property type="protein sequence ID" value="MFI2477527.1"/>
    <property type="molecule type" value="Genomic_DNA"/>
</dbReference>
<organism evidence="2 3">
    <name type="scientific">Nocardia xishanensis</name>
    <dbReference type="NCBI Taxonomy" id="238964"/>
    <lineage>
        <taxon>Bacteria</taxon>
        <taxon>Bacillati</taxon>
        <taxon>Actinomycetota</taxon>
        <taxon>Actinomycetes</taxon>
        <taxon>Mycobacteriales</taxon>
        <taxon>Nocardiaceae</taxon>
        <taxon>Nocardia</taxon>
    </lineage>
</organism>
<keyword evidence="3" id="KW-1185">Reference proteome</keyword>
<accession>A0ABW7X8R8</accession>
<dbReference type="Proteomes" id="UP001611415">
    <property type="component" value="Unassembled WGS sequence"/>
</dbReference>
<proteinExistence type="predicted"/>
<name>A0ABW7X8R8_9NOCA</name>
<dbReference type="RefSeq" id="WP_397094877.1">
    <property type="nucleotide sequence ID" value="NZ_JBIRYO010000025.1"/>
</dbReference>
<comment type="caution">
    <text evidence="2">The sequence shown here is derived from an EMBL/GenBank/DDBJ whole genome shotgun (WGS) entry which is preliminary data.</text>
</comment>
<sequence>MPEITAEDRVAIHETIALHGHLADDRAWDRLDEVFADDVVFDVTDYGYGTLHGLRAMRDLARGAQDDANQPLGHHVTNVVIVGRDRENVRARSKALAVAADGTTASAVYEDMLRREPQGWRICYRKVVARRGAR</sequence>
<protein>
    <submittedName>
        <fullName evidence="2">Nuclear transport factor 2 family protein</fullName>
    </submittedName>
</protein>